<accession>A0ABW7DQ81</accession>
<proteinExistence type="predicted"/>
<dbReference type="CDD" id="cd01029">
    <property type="entry name" value="TOPRIM_primases"/>
    <property type="match status" value="1"/>
</dbReference>
<dbReference type="Gene3D" id="3.40.50.300">
    <property type="entry name" value="P-loop containing nucleotide triphosphate hydrolases"/>
    <property type="match status" value="1"/>
</dbReference>
<sequence length="484" mass="54526">MKQKIIEQNDIEIRDLKARGITAETCKRYKYGVSHTGNNTVQVAQYLTDDGVVQFQKLRTKDKKFYVLGKATDIFFGQHLFNHGKKLVITEGEIDCLTVSQMGGNKWPVVSLPFGCGSAKKVFTKNLEWLEGFEEVIVMFDMDTQGRKAVEDVQGMLTPHKMKIADLPEKDANACLLAGKGDAIINAIFSAKEYRPDGIINAADIEDAFFEDDIESKCYDYPWCKGLNNMTHGIRKGELVMLTAGTGIGKSTAAREIAYKLKVQDGLKIGLVFLEENPKKTVRELLSIHVSKPLSLMWAKIDKKELRKAYEELFSDKNFVLYDHFGSIESGNLLSRIRYLAVAEQCDFIIFDHISIAVSGMDEGGDERKTIDKLMTQLRSLVEETGVGMIVISHLKKTMNKENSFEEGGIISLDDLRGSGTLKQLPDEVLALERNQQATDEEERNMIKIRVLKNRFAGTTGLAGYLYWNKDKHRLMGDEEACQF</sequence>
<dbReference type="PANTHER" id="PTHR12873">
    <property type="entry name" value="T7-LIKE MITOCHONDRIAL DNA HELICASE"/>
    <property type="match status" value="1"/>
</dbReference>
<dbReference type="PROSITE" id="PS50880">
    <property type="entry name" value="TOPRIM"/>
    <property type="match status" value="1"/>
</dbReference>
<dbReference type="SUPFAM" id="SSF52540">
    <property type="entry name" value="P-loop containing nucleoside triphosphate hydrolases"/>
    <property type="match status" value="1"/>
</dbReference>
<dbReference type="PANTHER" id="PTHR12873:SF0">
    <property type="entry name" value="TWINKLE MTDNA HELICASE"/>
    <property type="match status" value="1"/>
</dbReference>
<comment type="caution">
    <text evidence="3">The sequence shown here is derived from an EMBL/GenBank/DDBJ whole genome shotgun (WGS) entry which is preliminary data.</text>
</comment>
<dbReference type="InterPro" id="IPR007694">
    <property type="entry name" value="DNA_helicase_DnaB-like_C"/>
</dbReference>
<evidence type="ECO:0000259" key="2">
    <source>
        <dbReference type="PROSITE" id="PS51199"/>
    </source>
</evidence>
<gene>
    <name evidence="3" type="ORF">ACGTZG_08980</name>
</gene>
<dbReference type="Gene3D" id="3.40.1360.10">
    <property type="match status" value="1"/>
</dbReference>
<dbReference type="Pfam" id="PF13155">
    <property type="entry name" value="Toprim_2"/>
    <property type="match status" value="1"/>
</dbReference>
<evidence type="ECO:0000313" key="4">
    <source>
        <dbReference type="Proteomes" id="UP001605989"/>
    </source>
</evidence>
<dbReference type="Pfam" id="PF21268">
    <property type="entry name" value="Helic-prim_T7_N"/>
    <property type="match status" value="1"/>
</dbReference>
<dbReference type="SUPFAM" id="SSF56731">
    <property type="entry name" value="DNA primase core"/>
    <property type="match status" value="1"/>
</dbReference>
<dbReference type="Pfam" id="PF03796">
    <property type="entry name" value="DnaB_C"/>
    <property type="match status" value="1"/>
</dbReference>
<dbReference type="RefSeq" id="WP_162816235.1">
    <property type="nucleotide sequence ID" value="NZ_CP011940.1"/>
</dbReference>
<dbReference type="Proteomes" id="UP001605989">
    <property type="component" value="Unassembled WGS sequence"/>
</dbReference>
<evidence type="ECO:0000259" key="1">
    <source>
        <dbReference type="PROSITE" id="PS50880"/>
    </source>
</evidence>
<dbReference type="CDD" id="cd19483">
    <property type="entry name" value="RecA-like_Gp4D_helicase"/>
    <property type="match status" value="1"/>
</dbReference>
<dbReference type="InterPro" id="IPR006171">
    <property type="entry name" value="TOPRIM_dom"/>
</dbReference>
<keyword evidence="4" id="KW-1185">Reference proteome</keyword>
<organism evidence="3 4">
    <name type="scientific">Megasphaera hexanoica</name>
    <dbReference type="NCBI Taxonomy" id="1675036"/>
    <lineage>
        <taxon>Bacteria</taxon>
        <taxon>Bacillati</taxon>
        <taxon>Bacillota</taxon>
        <taxon>Negativicutes</taxon>
        <taxon>Veillonellales</taxon>
        <taxon>Veillonellaceae</taxon>
        <taxon>Megasphaera</taxon>
    </lineage>
</organism>
<dbReference type="InterPro" id="IPR027417">
    <property type="entry name" value="P-loop_NTPase"/>
</dbReference>
<reference evidence="3 4" key="1">
    <citation type="submission" date="2024-10" db="EMBL/GenBank/DDBJ databases">
        <authorList>
            <person name="Sang B.-I."/>
            <person name="Prabhaharan D."/>
        </authorList>
    </citation>
    <scope>NUCLEOTIDE SEQUENCE [LARGE SCALE GENOMIC DNA]</scope>
    <source>
        <strain evidence="3 4">MH</strain>
    </source>
</reference>
<feature type="domain" description="Toprim" evidence="1">
    <location>
        <begin position="85"/>
        <end position="172"/>
    </location>
</feature>
<dbReference type="InterPro" id="IPR034154">
    <property type="entry name" value="TOPRIM_DnaG/twinkle"/>
</dbReference>
<feature type="domain" description="SF4 helicase" evidence="2">
    <location>
        <begin position="213"/>
        <end position="481"/>
    </location>
</feature>
<dbReference type="EMBL" id="JBIEKR010000007">
    <property type="protein sequence ID" value="MFG6273319.1"/>
    <property type="molecule type" value="Genomic_DNA"/>
</dbReference>
<dbReference type="SMART" id="SM00493">
    <property type="entry name" value="TOPRIM"/>
    <property type="match status" value="1"/>
</dbReference>
<name>A0ABW7DQ81_9FIRM</name>
<protein>
    <submittedName>
        <fullName evidence="3">DnaB-like helicase C-terminal domain-containing protein</fullName>
    </submittedName>
</protein>
<dbReference type="InterPro" id="IPR048774">
    <property type="entry name" value="Helic-prim_T7_N"/>
</dbReference>
<dbReference type="PROSITE" id="PS51199">
    <property type="entry name" value="SF4_HELICASE"/>
    <property type="match status" value="1"/>
</dbReference>
<evidence type="ECO:0000313" key="3">
    <source>
        <dbReference type="EMBL" id="MFG6273319.1"/>
    </source>
</evidence>
<dbReference type="InterPro" id="IPR027032">
    <property type="entry name" value="Twinkle-like"/>
</dbReference>
<dbReference type="Gene3D" id="2.20.25.180">
    <property type="match status" value="1"/>
</dbReference>